<feature type="compositionally biased region" description="Basic and acidic residues" evidence="1">
    <location>
        <begin position="24"/>
        <end position="33"/>
    </location>
</feature>
<feature type="non-terminal residue" evidence="2">
    <location>
        <position position="115"/>
    </location>
</feature>
<dbReference type="AlphaFoldDB" id="A0A6J4RFB1"/>
<evidence type="ECO:0000313" key="2">
    <source>
        <dbReference type="EMBL" id="CAA9465990.1"/>
    </source>
</evidence>
<reference evidence="2" key="1">
    <citation type="submission" date="2020-02" db="EMBL/GenBank/DDBJ databases">
        <authorList>
            <person name="Meier V. D."/>
        </authorList>
    </citation>
    <scope>NUCLEOTIDE SEQUENCE</scope>
    <source>
        <strain evidence="2">AVDCRST_MAG58</strain>
    </source>
</reference>
<evidence type="ECO:0000256" key="1">
    <source>
        <dbReference type="SAM" id="MobiDB-lite"/>
    </source>
</evidence>
<sequence length="115" mass="12415">GKQKGGAKAARVQDPAVGRGGSGRHVDRARVEHHALQRTELPVAKLDLPQGPRQAWPALGASRGARRDGRWNSPEDQRQRLRGLRPRVAPLPAWLAQRPAGGDHAGPDLRGESPL</sequence>
<feature type="compositionally biased region" description="Basic and acidic residues" evidence="1">
    <location>
        <begin position="105"/>
        <end position="115"/>
    </location>
</feature>
<protein>
    <submittedName>
        <fullName evidence="2">Uncharacterized protein</fullName>
    </submittedName>
</protein>
<dbReference type="EMBL" id="CADCVF010000071">
    <property type="protein sequence ID" value="CAA9465990.1"/>
    <property type="molecule type" value="Genomic_DNA"/>
</dbReference>
<feature type="region of interest" description="Disordered" evidence="1">
    <location>
        <begin position="1"/>
        <end position="33"/>
    </location>
</feature>
<feature type="non-terminal residue" evidence="2">
    <location>
        <position position="1"/>
    </location>
</feature>
<feature type="compositionally biased region" description="Basic and acidic residues" evidence="1">
    <location>
        <begin position="65"/>
        <end position="79"/>
    </location>
</feature>
<accession>A0A6J4RFB1</accession>
<name>A0A6J4RFB1_9ACTN</name>
<proteinExistence type="predicted"/>
<organism evidence="2">
    <name type="scientific">uncultured Rubrobacteraceae bacterium</name>
    <dbReference type="NCBI Taxonomy" id="349277"/>
    <lineage>
        <taxon>Bacteria</taxon>
        <taxon>Bacillati</taxon>
        <taxon>Actinomycetota</taxon>
        <taxon>Rubrobacteria</taxon>
        <taxon>Rubrobacterales</taxon>
        <taxon>Rubrobacteraceae</taxon>
        <taxon>environmental samples</taxon>
    </lineage>
</organism>
<feature type="region of interest" description="Disordered" evidence="1">
    <location>
        <begin position="49"/>
        <end position="115"/>
    </location>
</feature>
<gene>
    <name evidence="2" type="ORF">AVDCRST_MAG58-3478</name>
</gene>